<organism evidence="4">
    <name type="scientific">Rodentolepis nana</name>
    <name type="common">Dwarf tapeworm</name>
    <name type="synonym">Hymenolepis nana</name>
    <dbReference type="NCBI Taxonomy" id="102285"/>
    <lineage>
        <taxon>Eukaryota</taxon>
        <taxon>Metazoa</taxon>
        <taxon>Spiralia</taxon>
        <taxon>Lophotrochozoa</taxon>
        <taxon>Platyhelminthes</taxon>
        <taxon>Cestoda</taxon>
        <taxon>Eucestoda</taxon>
        <taxon>Cyclophyllidea</taxon>
        <taxon>Hymenolepididae</taxon>
        <taxon>Rodentolepis</taxon>
    </lineage>
</organism>
<dbReference type="EMBL" id="UZAE01005587">
    <property type="protein sequence ID" value="VDO01738.1"/>
    <property type="molecule type" value="Genomic_DNA"/>
</dbReference>
<dbReference type="STRING" id="102285.A0A0R3TFP1"/>
<dbReference type="OrthoDB" id="337038at2759"/>
<dbReference type="Gene3D" id="3.40.33.10">
    <property type="entry name" value="CAP"/>
    <property type="match status" value="1"/>
</dbReference>
<feature type="region of interest" description="Disordered" evidence="1">
    <location>
        <begin position="84"/>
        <end position="107"/>
    </location>
</feature>
<evidence type="ECO:0000313" key="4">
    <source>
        <dbReference type="WBParaSite" id="HNAJ_0000588201-mRNA-1"/>
    </source>
</evidence>
<keyword evidence="3" id="KW-1185">Reference proteome</keyword>
<evidence type="ECO:0000313" key="2">
    <source>
        <dbReference type="EMBL" id="VDO01738.1"/>
    </source>
</evidence>
<gene>
    <name evidence="2" type="ORF">HNAJ_LOCUS5878</name>
</gene>
<evidence type="ECO:0000313" key="3">
    <source>
        <dbReference type="Proteomes" id="UP000278807"/>
    </source>
</evidence>
<dbReference type="Proteomes" id="UP000278807">
    <property type="component" value="Unassembled WGS sequence"/>
</dbReference>
<reference evidence="4" key="1">
    <citation type="submission" date="2017-02" db="UniProtKB">
        <authorList>
            <consortium name="WormBaseParasite"/>
        </authorList>
    </citation>
    <scope>IDENTIFICATION</scope>
</reference>
<dbReference type="AlphaFoldDB" id="A0A0R3TFP1"/>
<dbReference type="SUPFAM" id="SSF55797">
    <property type="entry name" value="PR-1-like"/>
    <property type="match status" value="1"/>
</dbReference>
<feature type="compositionally biased region" description="Polar residues" evidence="1">
    <location>
        <begin position="89"/>
        <end position="107"/>
    </location>
</feature>
<protein>
    <submittedName>
        <fullName evidence="4">SCP domain-containing protein</fullName>
    </submittedName>
</protein>
<reference evidence="2 3" key="2">
    <citation type="submission" date="2018-11" db="EMBL/GenBank/DDBJ databases">
        <authorList>
            <consortium name="Pathogen Informatics"/>
        </authorList>
    </citation>
    <scope>NUCLEOTIDE SEQUENCE [LARGE SCALE GENOMIC DNA]</scope>
</reference>
<sequence>SSLPNANFYVSLTKCLICRNFTQLVWSSSRSLGVGRAVRIARNDESAAERGNPYSSKIVVVCFYFPPGNVASYFTENVHMPLEEAKLSEPSTPTPSDARNSTPTNLT</sequence>
<dbReference type="WBParaSite" id="HNAJ_0000588201-mRNA-1">
    <property type="protein sequence ID" value="HNAJ_0000588201-mRNA-1"/>
    <property type="gene ID" value="HNAJ_0000588201"/>
</dbReference>
<evidence type="ECO:0000256" key="1">
    <source>
        <dbReference type="SAM" id="MobiDB-lite"/>
    </source>
</evidence>
<dbReference type="InterPro" id="IPR035940">
    <property type="entry name" value="CAP_sf"/>
</dbReference>
<proteinExistence type="predicted"/>
<name>A0A0R3TFP1_RODNA</name>
<accession>A0A0R3TFP1</accession>